<dbReference type="Proteomes" id="UP000188169">
    <property type="component" value="Unassembled WGS sequence"/>
</dbReference>
<keyword evidence="2" id="KW-1185">Reference proteome</keyword>
<organism evidence="1 2">
    <name type="scientific">Psychrobacter pasteurii</name>
    <dbReference type="NCBI Taxonomy" id="1945520"/>
    <lineage>
        <taxon>Bacteria</taxon>
        <taxon>Pseudomonadati</taxon>
        <taxon>Pseudomonadota</taxon>
        <taxon>Gammaproteobacteria</taxon>
        <taxon>Moraxellales</taxon>
        <taxon>Moraxellaceae</taxon>
        <taxon>Psychrobacter</taxon>
    </lineage>
</organism>
<gene>
    <name evidence="1" type="ORF">A1019T_00116</name>
</gene>
<reference evidence="2" key="1">
    <citation type="submission" date="2017-02" db="EMBL/GenBank/DDBJ databases">
        <authorList>
            <person name="Mornico D."/>
        </authorList>
    </citation>
    <scope>NUCLEOTIDE SEQUENCE [LARGE SCALE GENOMIC DNA]</scope>
</reference>
<dbReference type="EMBL" id="FUGD01000029">
    <property type="protein sequence ID" value="SJM36156.1"/>
    <property type="molecule type" value="Genomic_DNA"/>
</dbReference>
<sequence length="53" mass="5881">MVDLSAFLPVCLVCKYLIADFLKGIQPSDLRLASGRLVRQLSLAFLNCLRDLA</sequence>
<accession>A0A1R4ECC6</accession>
<name>A0A1R4ECC6_9GAMM</name>
<evidence type="ECO:0000313" key="2">
    <source>
        <dbReference type="Proteomes" id="UP000188169"/>
    </source>
</evidence>
<protein>
    <submittedName>
        <fullName evidence="1">Uncharacterized protein</fullName>
    </submittedName>
</protein>
<evidence type="ECO:0000313" key="1">
    <source>
        <dbReference type="EMBL" id="SJM36156.1"/>
    </source>
</evidence>
<proteinExistence type="predicted"/>
<dbReference type="AlphaFoldDB" id="A0A1R4ECC6"/>